<feature type="compositionally biased region" description="Basic and acidic residues" evidence="2">
    <location>
        <begin position="557"/>
        <end position="567"/>
    </location>
</feature>
<comment type="caution">
    <text evidence="3">The sequence shown here is derived from an EMBL/GenBank/DDBJ whole genome shotgun (WGS) entry which is preliminary data.</text>
</comment>
<dbReference type="AlphaFoldDB" id="A0AAD1UC58"/>
<feature type="coiled-coil region" evidence="1">
    <location>
        <begin position="84"/>
        <end position="146"/>
    </location>
</feature>
<feature type="compositionally biased region" description="Polar residues" evidence="2">
    <location>
        <begin position="421"/>
        <end position="436"/>
    </location>
</feature>
<organism evidence="3 4">
    <name type="scientific">Euplotes crassus</name>
    <dbReference type="NCBI Taxonomy" id="5936"/>
    <lineage>
        <taxon>Eukaryota</taxon>
        <taxon>Sar</taxon>
        <taxon>Alveolata</taxon>
        <taxon>Ciliophora</taxon>
        <taxon>Intramacronucleata</taxon>
        <taxon>Spirotrichea</taxon>
        <taxon>Hypotrichia</taxon>
        <taxon>Euplotida</taxon>
        <taxon>Euplotidae</taxon>
        <taxon>Moneuplotes</taxon>
    </lineage>
</organism>
<name>A0AAD1UC58_EUPCR</name>
<protein>
    <submittedName>
        <fullName evidence="3">Uncharacterized protein</fullName>
    </submittedName>
</protein>
<feature type="compositionally biased region" description="Basic and acidic residues" evidence="2">
    <location>
        <begin position="453"/>
        <end position="464"/>
    </location>
</feature>
<evidence type="ECO:0000313" key="4">
    <source>
        <dbReference type="Proteomes" id="UP001295684"/>
    </source>
</evidence>
<feature type="compositionally biased region" description="Polar residues" evidence="2">
    <location>
        <begin position="647"/>
        <end position="664"/>
    </location>
</feature>
<feature type="compositionally biased region" description="Polar residues" evidence="2">
    <location>
        <begin position="721"/>
        <end position="736"/>
    </location>
</feature>
<keyword evidence="1" id="KW-0175">Coiled coil</keyword>
<reference evidence="3" key="1">
    <citation type="submission" date="2023-07" db="EMBL/GenBank/DDBJ databases">
        <authorList>
            <consortium name="AG Swart"/>
            <person name="Singh M."/>
            <person name="Singh A."/>
            <person name="Seah K."/>
            <person name="Emmerich C."/>
        </authorList>
    </citation>
    <scope>NUCLEOTIDE SEQUENCE</scope>
    <source>
        <strain evidence="3">DP1</strain>
    </source>
</reference>
<keyword evidence="4" id="KW-1185">Reference proteome</keyword>
<evidence type="ECO:0000313" key="3">
    <source>
        <dbReference type="EMBL" id="CAI2365240.1"/>
    </source>
</evidence>
<feature type="region of interest" description="Disordered" evidence="2">
    <location>
        <begin position="647"/>
        <end position="736"/>
    </location>
</feature>
<evidence type="ECO:0000256" key="2">
    <source>
        <dbReference type="SAM" id="MobiDB-lite"/>
    </source>
</evidence>
<evidence type="ECO:0000256" key="1">
    <source>
        <dbReference type="SAM" id="Coils"/>
    </source>
</evidence>
<feature type="compositionally biased region" description="Basic and acidic residues" evidence="2">
    <location>
        <begin position="665"/>
        <end position="720"/>
    </location>
</feature>
<feature type="region of interest" description="Disordered" evidence="2">
    <location>
        <begin position="394"/>
        <end position="464"/>
    </location>
</feature>
<dbReference type="EMBL" id="CAMPGE010006398">
    <property type="protein sequence ID" value="CAI2365240.1"/>
    <property type="molecule type" value="Genomic_DNA"/>
</dbReference>
<accession>A0AAD1UC58</accession>
<proteinExistence type="predicted"/>
<feature type="region of interest" description="Disordered" evidence="2">
    <location>
        <begin position="545"/>
        <end position="567"/>
    </location>
</feature>
<sequence length="736" mass="84868">MEELDRLEEEFNKIAGHLISMHEDRRDDKRDPELTLEANDTSLLKATDTGETQKLIELSSHLLDKCKKLTEEKEDDLDEDSGLKIDLENQNELLKQKLETVEGILARREEQIEHISQENYNLESMNRSNERRMQKIKNEYKVKEELGDERSADFGNDLEDSNLSHSFNLIKTTETKRPRRNNNFNTFNAKTDDYSVEAIRLTKVVKSLVDVTNQILNQFKSNKEQFQGQERVLTRIDNEVEKIMRKQQELITEHINLNSGVDDISLELEEHWKLIEQITTENKVLNEKVYKIGKTDLPALKTFLLGKSNMMMNTLMQSTNMMNATNNMKSSNILSNQLKGTNAGNIQPTGNAVYNNEIRGSMSSLVSMEEVQEEYVKQDSLNMRVDGSLESTEFLGARDGEDDDVHEMQKSSITEDEEITSKSSFRSDIVSNSRGSFDTKEDPNEKDDDKEEEGDKNVTDSMASEKYRGMSVGNPLEAHKTFTKDAPEIMVKQSTFKKRVSKGETPVQQIPLQVILERSKAANNRMTKSSLMIDDIGHNRSVRASMVHHRRRNSVMPKEDFRSTEYEKEPLPANAHNWKINGEQMYMHMVNSYNHQLRQKYICDLAAVQVLSERKLPGFDINMFKNMQKLLSNQSLGDIHYEESKVEYSSSRHLPNHIQTNSYEETSRKESSMLQSFKERGKKLAKDHDESQTIETSFHKDSKKGDRNTKMSTSRPKDSQKTMQEPNSSQKCCTIF</sequence>
<gene>
    <name evidence="3" type="ORF">ECRASSUSDP1_LOCUS6591</name>
</gene>
<dbReference type="Proteomes" id="UP001295684">
    <property type="component" value="Unassembled WGS sequence"/>
</dbReference>